<name>A0A455R3N2_9GAMM</name>
<evidence type="ECO:0008006" key="3">
    <source>
        <dbReference type="Google" id="ProtNLM"/>
    </source>
</evidence>
<organism evidence="2">
    <name type="scientific">Haliea sp. ETY-M</name>
    <dbReference type="NCBI Taxonomy" id="1055105"/>
    <lineage>
        <taxon>Bacteria</taxon>
        <taxon>Pseudomonadati</taxon>
        <taxon>Pseudomonadota</taxon>
        <taxon>Gammaproteobacteria</taxon>
        <taxon>Cellvibrionales</taxon>
        <taxon>Halieaceae</taxon>
        <taxon>Haliea</taxon>
    </lineage>
</organism>
<proteinExistence type="predicted"/>
<evidence type="ECO:0000313" key="2">
    <source>
        <dbReference type="EMBL" id="BBD50156.1"/>
    </source>
</evidence>
<keyword evidence="1" id="KW-0472">Membrane</keyword>
<protein>
    <recommendedName>
        <fullName evidence="3">Poly(3-hydroxybutyrate) depolymerase</fullName>
    </recommendedName>
</protein>
<sequence>MAEPRWSSYASYLLVFVFGAAVLWALAGALFSEDASVATAEHRYALGGTAARCEPGRGAERAPVQRIRLGADRLLVATPSNYDASVLHPLLLVFAPAGASALASEGFLGLTETATRAGFVVAYASSRPLSAGVLQEFGTLALKLAEGWCIDTQRVAYAGHSDGGTAALAMGFLDGIAVPPAAIVASAAGIRGQDIASYRCPTGVPLQQWHGRADELFPPPEYGREVFRWWSRCSDADFAETAPANCNTQHHQRLVSQGGYCEHSGAHLAWPADGEATMLAFLQRHTAADR</sequence>
<reference evidence="2" key="1">
    <citation type="submission" date="2015-07" db="EMBL/GenBank/DDBJ databases">
        <title>Novel operon containing particulate methane monooxygenase-type genes and epoxyalkane:coenzyme M transferase gene in ethylene-assimilating marine bacterium, Haliea sp. ETY-M.</title>
        <authorList>
            <person name="Suzuki T."/>
            <person name="Habe H."/>
            <person name="Nakajima-Kambe T."/>
            <person name="Fuse H."/>
        </authorList>
    </citation>
    <scope>NUCLEOTIDE SEQUENCE</scope>
    <source>
        <strain evidence="2">ETY-M</strain>
    </source>
</reference>
<keyword evidence="1" id="KW-1133">Transmembrane helix</keyword>
<dbReference type="AlphaFoldDB" id="A0A455R3N2"/>
<dbReference type="InterPro" id="IPR029058">
    <property type="entry name" value="AB_hydrolase_fold"/>
</dbReference>
<evidence type="ECO:0000256" key="1">
    <source>
        <dbReference type="SAM" id="Phobius"/>
    </source>
</evidence>
<dbReference type="Gene3D" id="3.40.50.1820">
    <property type="entry name" value="alpha/beta hydrolase"/>
    <property type="match status" value="1"/>
</dbReference>
<feature type="transmembrane region" description="Helical" evidence="1">
    <location>
        <begin position="12"/>
        <end position="31"/>
    </location>
</feature>
<dbReference type="EMBL" id="LC064121">
    <property type="protein sequence ID" value="BBD50156.1"/>
    <property type="molecule type" value="Genomic_DNA"/>
</dbReference>
<accession>A0A455R3N2</accession>
<keyword evidence="1" id="KW-0812">Transmembrane</keyword>
<dbReference type="SUPFAM" id="SSF53474">
    <property type="entry name" value="alpha/beta-Hydrolases"/>
    <property type="match status" value="1"/>
</dbReference>